<dbReference type="EC" id="2.3.2.27" evidence="5"/>
<organism evidence="17 18">
    <name type="scientific">Spiribacter salinus</name>
    <dbReference type="NCBI Taxonomy" id="1335746"/>
    <lineage>
        <taxon>Bacteria</taxon>
        <taxon>Pseudomonadati</taxon>
        <taxon>Pseudomonadota</taxon>
        <taxon>Gammaproteobacteria</taxon>
        <taxon>Chromatiales</taxon>
        <taxon>Ectothiorhodospiraceae</taxon>
        <taxon>Spiribacter</taxon>
    </lineage>
</organism>
<dbReference type="Pfam" id="PF12483">
    <property type="entry name" value="GIDE"/>
    <property type="match status" value="1"/>
</dbReference>
<evidence type="ECO:0000256" key="14">
    <source>
        <dbReference type="SAM" id="MobiDB-lite"/>
    </source>
</evidence>
<keyword evidence="9" id="KW-0863">Zinc-finger</keyword>
<feature type="transmembrane region" description="Helical" evidence="15">
    <location>
        <begin position="252"/>
        <end position="271"/>
    </location>
</feature>
<dbReference type="Proteomes" id="UP000315400">
    <property type="component" value="Unassembled WGS sequence"/>
</dbReference>
<feature type="transmembrane region" description="Helical" evidence="15">
    <location>
        <begin position="617"/>
        <end position="637"/>
    </location>
</feature>
<dbReference type="InterPro" id="IPR023353">
    <property type="entry name" value="LemA-like_dom_sf"/>
</dbReference>
<proteinExistence type="inferred from homology"/>
<keyword evidence="6" id="KW-0808">Transferase</keyword>
<dbReference type="GO" id="GO:0016567">
    <property type="term" value="P:protein ubiquitination"/>
    <property type="evidence" value="ECO:0007669"/>
    <property type="project" value="InterPro"/>
</dbReference>
<evidence type="ECO:0000256" key="4">
    <source>
        <dbReference type="ARBA" id="ARBA00008854"/>
    </source>
</evidence>
<comment type="similarity">
    <text evidence="4">Belongs to the LemA family.</text>
</comment>
<feature type="domain" description="E3 Ubiquitin ligase MUL1-like" evidence="16">
    <location>
        <begin position="477"/>
        <end position="602"/>
    </location>
</feature>
<protein>
    <recommendedName>
        <fullName evidence="5">RING-type E3 ubiquitin transferase</fullName>
        <ecNumber evidence="5">2.3.2.27</ecNumber>
    </recommendedName>
</protein>
<sequence>MSITGALVLGHFLFIVCLLIFAFTVQYTQVSWTTRQKILLILAILGLCLTGYGYTGWSYENITDMRQLERTPQVPVGAVIGGEVNLTGTALAGTTLHTAPETGTEAIFYRHVIQVRDDDSWKTEHSSAQRADFLLGDDTGEVWVRAGSDPAPRFDPPLKHSRREGSRRHLEYRIDPGDELFLFGYAEAQGATYEVGFAPRGNYFPLISASSAVAVRSGRAIESSIVAALGTTALLFAVFFLMLLLRVRHTALFLTLATTTAVTVFCVQGVWMTEADLKAAHQRATDTIAEGQQAINATLDAHRQDPSAPSDGGAEADADGSILPGAAVPSEARRRIQGIRLSMAQTVHRANDALTAFPARLLAARLGLEPLPPVQLPAAERPALATVADPAPVRFGMIYALVALLIGGLGIGVGTVRGLRRIYLARTLSNIPSTAAAGASYGLTKVSGKVQPVPDTEVLYSPVQQEACVYYDHVVERRSDDKWVQVSQATRKTTFQVEDDSGTLHINPADARVVAYPAYVDERGQGSAKRKHTEHVLAVGDDVLVLGRATVDPVTHDRLVVSADEDSAPFIITTFSDRGLQRHEAMGGFLLLTLGMAATVLAGIGLGGGFVALGPELYALVALCSGGYLLGVLGLIYHNDLITLQQRVNRNAANIDVVLKQRFDLLHSLAEVVRVQLSHERDVTEALTALRTARVNTADAPPDSSEVLAGAVALQLLRGHVEAHPTLASDALAGQLMEALTAVENDLSFMRTGYNDAVEIYNRRRLHVPEVLIALTFRFKKAALLPTTSTPTPTNAVA</sequence>
<feature type="transmembrane region" description="Helical" evidence="15">
    <location>
        <begin position="225"/>
        <end position="245"/>
    </location>
</feature>
<accession>A0A540VQM1</accession>
<evidence type="ECO:0000256" key="3">
    <source>
        <dbReference type="ARBA" id="ARBA00004167"/>
    </source>
</evidence>
<dbReference type="GO" id="GO:0061630">
    <property type="term" value="F:ubiquitin protein ligase activity"/>
    <property type="evidence" value="ECO:0007669"/>
    <property type="project" value="UniProtKB-EC"/>
</dbReference>
<name>A0A540VQM1_9GAMM</name>
<dbReference type="Gene3D" id="1.20.1440.20">
    <property type="entry name" value="LemA-like domain"/>
    <property type="match status" value="1"/>
</dbReference>
<evidence type="ECO:0000256" key="15">
    <source>
        <dbReference type="SAM" id="Phobius"/>
    </source>
</evidence>
<keyword evidence="8" id="KW-0479">Metal-binding</keyword>
<feature type="region of interest" description="Disordered" evidence="14">
    <location>
        <begin position="302"/>
        <end position="324"/>
    </location>
</feature>
<evidence type="ECO:0000256" key="10">
    <source>
        <dbReference type="ARBA" id="ARBA00022786"/>
    </source>
</evidence>
<evidence type="ECO:0000256" key="11">
    <source>
        <dbReference type="ARBA" id="ARBA00022833"/>
    </source>
</evidence>
<keyword evidence="10" id="KW-0833">Ubl conjugation pathway</keyword>
<comment type="catalytic activity">
    <reaction evidence="1">
        <text>S-ubiquitinyl-[E2 ubiquitin-conjugating enzyme]-L-cysteine + [acceptor protein]-L-lysine = [E2 ubiquitin-conjugating enzyme]-L-cysteine + N(6)-ubiquitinyl-[acceptor protein]-L-lysine.</text>
        <dbReference type="EC" id="2.3.2.27"/>
    </reaction>
</comment>
<evidence type="ECO:0000256" key="8">
    <source>
        <dbReference type="ARBA" id="ARBA00022723"/>
    </source>
</evidence>
<feature type="transmembrane region" description="Helical" evidence="15">
    <location>
        <begin position="397"/>
        <end position="416"/>
    </location>
</feature>
<dbReference type="GO" id="GO:0008270">
    <property type="term" value="F:zinc ion binding"/>
    <property type="evidence" value="ECO:0007669"/>
    <property type="project" value="UniProtKB-KW"/>
</dbReference>
<gene>
    <name evidence="17" type="ORF">FKY71_13830</name>
</gene>
<comment type="subcellular location">
    <subcellularLocation>
        <location evidence="2">Membrane</location>
        <topology evidence="2">Multi-pass membrane protein</topology>
    </subcellularLocation>
    <subcellularLocation>
        <location evidence="3">Membrane</location>
        <topology evidence="3">Single-pass membrane protein</topology>
    </subcellularLocation>
</comment>
<evidence type="ECO:0000256" key="12">
    <source>
        <dbReference type="ARBA" id="ARBA00022989"/>
    </source>
</evidence>
<evidence type="ECO:0000256" key="6">
    <source>
        <dbReference type="ARBA" id="ARBA00022679"/>
    </source>
</evidence>
<evidence type="ECO:0000256" key="5">
    <source>
        <dbReference type="ARBA" id="ARBA00012483"/>
    </source>
</evidence>
<evidence type="ECO:0000313" key="17">
    <source>
        <dbReference type="EMBL" id="TQE98443.1"/>
    </source>
</evidence>
<dbReference type="AlphaFoldDB" id="A0A540VQM1"/>
<keyword evidence="13 15" id="KW-0472">Membrane</keyword>
<feature type="transmembrane region" description="Helical" evidence="15">
    <location>
        <begin position="588"/>
        <end position="611"/>
    </location>
</feature>
<evidence type="ECO:0000256" key="7">
    <source>
        <dbReference type="ARBA" id="ARBA00022692"/>
    </source>
</evidence>
<comment type="caution">
    <text evidence="17">The sequence shown here is derived from an EMBL/GenBank/DDBJ whole genome shotgun (WGS) entry which is preliminary data.</text>
</comment>
<evidence type="ECO:0000256" key="9">
    <source>
        <dbReference type="ARBA" id="ARBA00022771"/>
    </source>
</evidence>
<evidence type="ECO:0000256" key="2">
    <source>
        <dbReference type="ARBA" id="ARBA00004141"/>
    </source>
</evidence>
<dbReference type="PANTHER" id="PTHR34478">
    <property type="entry name" value="PROTEIN LEMA"/>
    <property type="match status" value="1"/>
</dbReference>
<dbReference type="PANTHER" id="PTHR34478:SF1">
    <property type="entry name" value="PROTEIN LEMA"/>
    <property type="match status" value="1"/>
</dbReference>
<feature type="transmembrane region" description="Helical" evidence="15">
    <location>
        <begin position="6"/>
        <end position="26"/>
    </location>
</feature>
<keyword evidence="7 15" id="KW-0812">Transmembrane</keyword>
<dbReference type="GO" id="GO:0016020">
    <property type="term" value="C:membrane"/>
    <property type="evidence" value="ECO:0007669"/>
    <property type="project" value="UniProtKB-SubCell"/>
</dbReference>
<keyword evidence="12 15" id="KW-1133">Transmembrane helix</keyword>
<keyword evidence="11" id="KW-0862">Zinc</keyword>
<dbReference type="InterPro" id="IPR022170">
    <property type="entry name" value="MUL1-like"/>
</dbReference>
<feature type="transmembrane region" description="Helical" evidence="15">
    <location>
        <begin position="38"/>
        <end position="57"/>
    </location>
</feature>
<evidence type="ECO:0000256" key="1">
    <source>
        <dbReference type="ARBA" id="ARBA00000900"/>
    </source>
</evidence>
<dbReference type="SUPFAM" id="SSF140478">
    <property type="entry name" value="LemA-like"/>
    <property type="match status" value="1"/>
</dbReference>
<dbReference type="Pfam" id="PF04011">
    <property type="entry name" value="LemA"/>
    <property type="match status" value="1"/>
</dbReference>
<reference evidence="17 18" key="1">
    <citation type="submission" date="2019-06" db="EMBL/GenBank/DDBJ databases">
        <title>Metagenome assembled Genome of Spiribacter salinus SL48-SHIP from the microbial mat of Salt Lake 48 (Novosibirsk region, Russia).</title>
        <authorList>
            <person name="Shipova A."/>
            <person name="Rozanov A.S."/>
            <person name="Bryanskaya A.V."/>
            <person name="Peltek S.E."/>
        </authorList>
    </citation>
    <scope>NUCLEOTIDE SEQUENCE [LARGE SCALE GENOMIC DNA]</scope>
    <source>
        <strain evidence="17">SL48-SHIP-2</strain>
    </source>
</reference>
<evidence type="ECO:0000259" key="16">
    <source>
        <dbReference type="Pfam" id="PF12483"/>
    </source>
</evidence>
<dbReference type="InterPro" id="IPR007156">
    <property type="entry name" value="MamQ_LemA"/>
</dbReference>
<evidence type="ECO:0000313" key="18">
    <source>
        <dbReference type="Proteomes" id="UP000315400"/>
    </source>
</evidence>
<evidence type="ECO:0000256" key="13">
    <source>
        <dbReference type="ARBA" id="ARBA00023136"/>
    </source>
</evidence>
<dbReference type="EMBL" id="VIFK01000202">
    <property type="protein sequence ID" value="TQE98443.1"/>
    <property type="molecule type" value="Genomic_DNA"/>
</dbReference>